<dbReference type="InterPro" id="IPR000086">
    <property type="entry name" value="NUDIX_hydrolase_dom"/>
</dbReference>
<dbReference type="Gene3D" id="3.90.79.10">
    <property type="entry name" value="Nucleoside Triphosphate Pyrophosphohydrolase"/>
    <property type="match status" value="1"/>
</dbReference>
<dbReference type="Pfam" id="PF21906">
    <property type="entry name" value="WHD_NrtR"/>
    <property type="match status" value="1"/>
</dbReference>
<dbReference type="Pfam" id="PF00293">
    <property type="entry name" value="NUDIX"/>
    <property type="match status" value="1"/>
</dbReference>
<dbReference type="PANTHER" id="PTHR43736:SF4">
    <property type="entry name" value="SLR1690 PROTEIN"/>
    <property type="match status" value="1"/>
</dbReference>
<organism evidence="2 3">
    <name type="scientific">Colwellia echini</name>
    <dbReference type="NCBI Taxonomy" id="1982103"/>
    <lineage>
        <taxon>Bacteria</taxon>
        <taxon>Pseudomonadati</taxon>
        <taxon>Pseudomonadota</taxon>
        <taxon>Gammaproteobacteria</taxon>
        <taxon>Alteromonadales</taxon>
        <taxon>Colwelliaceae</taxon>
        <taxon>Colwellia</taxon>
    </lineage>
</organism>
<dbReference type="SUPFAM" id="SSF46785">
    <property type="entry name" value="Winged helix' DNA-binding domain"/>
    <property type="match status" value="1"/>
</dbReference>
<dbReference type="GO" id="GO:0016787">
    <property type="term" value="F:hydrolase activity"/>
    <property type="evidence" value="ECO:0007669"/>
    <property type="project" value="UniProtKB-KW"/>
</dbReference>
<gene>
    <name evidence="2" type="ORF">CWS31_009070</name>
</gene>
<evidence type="ECO:0000259" key="1">
    <source>
        <dbReference type="PROSITE" id="PS51462"/>
    </source>
</evidence>
<dbReference type="CDD" id="cd18873">
    <property type="entry name" value="NUDIX_NadM_like"/>
    <property type="match status" value="1"/>
</dbReference>
<evidence type="ECO:0000313" key="3">
    <source>
        <dbReference type="Proteomes" id="UP000815846"/>
    </source>
</evidence>
<name>A0ABY3MX51_9GAMM</name>
<dbReference type="Proteomes" id="UP000815846">
    <property type="component" value="Unassembled WGS sequence"/>
</dbReference>
<dbReference type="SUPFAM" id="SSF55811">
    <property type="entry name" value="Nudix"/>
    <property type="match status" value="1"/>
</dbReference>
<dbReference type="PROSITE" id="PS51462">
    <property type="entry name" value="NUDIX"/>
    <property type="match status" value="1"/>
</dbReference>
<dbReference type="InterPro" id="IPR036390">
    <property type="entry name" value="WH_DNA-bd_sf"/>
</dbReference>
<keyword evidence="2" id="KW-0378">Hydrolase</keyword>
<evidence type="ECO:0000313" key="2">
    <source>
        <dbReference type="EMBL" id="TYK65788.1"/>
    </source>
</evidence>
<dbReference type="Gene3D" id="1.10.10.10">
    <property type="entry name" value="Winged helix-like DNA-binding domain superfamily/Winged helix DNA-binding domain"/>
    <property type="match status" value="1"/>
</dbReference>
<dbReference type="PANTHER" id="PTHR43736">
    <property type="entry name" value="ADP-RIBOSE PYROPHOSPHATASE"/>
    <property type="match status" value="1"/>
</dbReference>
<sequence length="251" mass="29211">MPYSSSNTPSTTAINAPTRKLDEESIPEDCISNLTVDNLIFTLHESKLKVLLIKYNRGLSINQWGLIGHWVKKDENLEDAALRVVKKTTNVDNIYLDQLGVFGDVNRYPGGRIITVVYYSLIRYEETNVILGENAITSEWFDVYDLPELMFDHADILSAGLDFLKYKVRHEPIGFNLLPEKFTLLELQEIYEAILNKTLDKPNFRRKFQKMNLLINCEEKQKKVAHRAATLYRFDINVYEKLREFGFTFDF</sequence>
<feature type="domain" description="Nudix hydrolase" evidence="1">
    <location>
        <begin position="33"/>
        <end position="164"/>
    </location>
</feature>
<dbReference type="InterPro" id="IPR015797">
    <property type="entry name" value="NUDIX_hydrolase-like_dom_sf"/>
</dbReference>
<reference evidence="2 3" key="1">
    <citation type="submission" date="2019-08" db="EMBL/GenBank/DDBJ databases">
        <title>Microbe sample from Colwellia echini.</title>
        <authorList>
            <person name="Christiansen L."/>
            <person name="Pathiraja D."/>
            <person name="Schultz-Johansen M."/>
            <person name="Choi I.-G."/>
            <person name="Stougaard P."/>
        </authorList>
    </citation>
    <scope>NUCLEOTIDE SEQUENCE [LARGE SCALE GENOMIC DNA]</scope>
    <source>
        <strain evidence="2 3">A3</strain>
    </source>
</reference>
<keyword evidence="3" id="KW-1185">Reference proteome</keyword>
<dbReference type="EMBL" id="PJAI02000008">
    <property type="protein sequence ID" value="TYK65788.1"/>
    <property type="molecule type" value="Genomic_DNA"/>
</dbReference>
<dbReference type="InterPro" id="IPR054105">
    <property type="entry name" value="WHD_NrtR"/>
</dbReference>
<protein>
    <submittedName>
        <fullName evidence="2">NUDIX hydrolase</fullName>
    </submittedName>
</protein>
<accession>A0ABY3MX51</accession>
<dbReference type="RefSeq" id="WP_101344896.1">
    <property type="nucleotide sequence ID" value="NZ_PJAI02000008.1"/>
</dbReference>
<proteinExistence type="predicted"/>
<comment type="caution">
    <text evidence="2">The sequence shown here is derived from an EMBL/GenBank/DDBJ whole genome shotgun (WGS) entry which is preliminary data.</text>
</comment>
<dbReference type="InterPro" id="IPR036388">
    <property type="entry name" value="WH-like_DNA-bd_sf"/>
</dbReference>